<proteinExistence type="predicted"/>
<dbReference type="AlphaFoldDB" id="A0A951PFL1"/>
<evidence type="ECO:0000256" key="1">
    <source>
        <dbReference type="SAM" id="MobiDB-lite"/>
    </source>
</evidence>
<reference evidence="2" key="2">
    <citation type="journal article" date="2022" name="Microbiol. Resour. Announc.">
        <title>Metagenome Sequencing to Explore Phylogenomics of Terrestrial Cyanobacteria.</title>
        <authorList>
            <person name="Ward R.D."/>
            <person name="Stajich J.E."/>
            <person name="Johansen J.R."/>
            <person name="Huntemann M."/>
            <person name="Clum A."/>
            <person name="Foster B."/>
            <person name="Foster B."/>
            <person name="Roux S."/>
            <person name="Palaniappan K."/>
            <person name="Varghese N."/>
            <person name="Mukherjee S."/>
            <person name="Reddy T.B.K."/>
            <person name="Daum C."/>
            <person name="Copeland A."/>
            <person name="Chen I.A."/>
            <person name="Ivanova N.N."/>
            <person name="Kyrpides N.C."/>
            <person name="Shapiro N."/>
            <person name="Eloe-Fadrosh E.A."/>
            <person name="Pietrasiak N."/>
        </authorList>
    </citation>
    <scope>NUCLEOTIDE SEQUENCE</scope>
    <source>
        <strain evidence="2">GSE-TBD4-15B</strain>
    </source>
</reference>
<feature type="region of interest" description="Disordered" evidence="1">
    <location>
        <begin position="59"/>
        <end position="96"/>
    </location>
</feature>
<evidence type="ECO:0000313" key="2">
    <source>
        <dbReference type="EMBL" id="MBW4468771.1"/>
    </source>
</evidence>
<accession>A0A951PFL1</accession>
<reference evidence="2" key="1">
    <citation type="submission" date="2021-05" db="EMBL/GenBank/DDBJ databases">
        <authorList>
            <person name="Pietrasiak N."/>
            <person name="Ward R."/>
            <person name="Stajich J.E."/>
            <person name="Kurbessoian T."/>
        </authorList>
    </citation>
    <scope>NUCLEOTIDE SEQUENCE</scope>
    <source>
        <strain evidence="2">GSE-TBD4-15B</strain>
    </source>
</reference>
<comment type="caution">
    <text evidence="2">The sequence shown here is derived from an EMBL/GenBank/DDBJ whole genome shotgun (WGS) entry which is preliminary data.</text>
</comment>
<gene>
    <name evidence="2" type="ORF">KME07_25395</name>
</gene>
<evidence type="ECO:0000313" key="3">
    <source>
        <dbReference type="Proteomes" id="UP000707356"/>
    </source>
</evidence>
<organism evidence="2 3">
    <name type="scientific">Pegethrix bostrychoides GSE-TBD4-15B</name>
    <dbReference type="NCBI Taxonomy" id="2839662"/>
    <lineage>
        <taxon>Bacteria</taxon>
        <taxon>Bacillati</taxon>
        <taxon>Cyanobacteriota</taxon>
        <taxon>Cyanophyceae</taxon>
        <taxon>Oculatellales</taxon>
        <taxon>Oculatellaceae</taxon>
        <taxon>Pegethrix</taxon>
    </lineage>
</organism>
<feature type="non-terminal residue" evidence="2">
    <location>
        <position position="1"/>
    </location>
</feature>
<dbReference type="EMBL" id="JAHHHV010000092">
    <property type="protein sequence ID" value="MBW4468771.1"/>
    <property type="molecule type" value="Genomic_DNA"/>
</dbReference>
<dbReference type="Proteomes" id="UP000707356">
    <property type="component" value="Unassembled WGS sequence"/>
</dbReference>
<protein>
    <submittedName>
        <fullName evidence="2">Uncharacterized protein</fullName>
    </submittedName>
</protein>
<sequence length="96" mass="10804">PTVWFKPPWELLYTRSRTPETLKAVQVALVKPVAYLLSYRQVINRFKIGLDYVTNFRGNDRMTGGNPSDRPLLKQVGKSNASHPVIQSDITSDSTG</sequence>
<name>A0A951PFL1_9CYAN</name>